<organism evidence="7 8">
    <name type="scientific">Thermomonas carbonis</name>
    <dbReference type="NCBI Taxonomy" id="1463158"/>
    <lineage>
        <taxon>Bacteria</taxon>
        <taxon>Pseudomonadati</taxon>
        <taxon>Pseudomonadota</taxon>
        <taxon>Gammaproteobacteria</taxon>
        <taxon>Lysobacterales</taxon>
        <taxon>Lysobacteraceae</taxon>
        <taxon>Thermomonas</taxon>
    </lineage>
</organism>
<dbReference type="PROSITE" id="PS00460">
    <property type="entry name" value="GLUTATHIONE_PEROXID_1"/>
    <property type="match status" value="1"/>
</dbReference>
<sequence length="161" mass="17930">MSTTAYDFDATALDGSPQPLSDWRGKVLLIVNVASKCGFTPQYAGLEKLWRDYGDKGLVVLGFPSDQFGHQEPGNAEEIRNFCSLTYDVSFPMFAKIDVNGSHAHPLWIWLKDEKGGLLGFDGIKWNFTKFLVGRDGKVIKRYAPTDKPESIARDIEKALG</sequence>
<evidence type="ECO:0000313" key="8">
    <source>
        <dbReference type="Proteomes" id="UP000515804"/>
    </source>
</evidence>
<evidence type="ECO:0000256" key="2">
    <source>
        <dbReference type="ARBA" id="ARBA00022559"/>
    </source>
</evidence>
<dbReference type="EMBL" id="CP060719">
    <property type="protein sequence ID" value="QNN69928.1"/>
    <property type="molecule type" value="Genomic_DNA"/>
</dbReference>
<evidence type="ECO:0000256" key="5">
    <source>
        <dbReference type="RuleBase" id="RU000499"/>
    </source>
</evidence>
<evidence type="ECO:0000256" key="3">
    <source>
        <dbReference type="ARBA" id="ARBA00023002"/>
    </source>
</evidence>
<gene>
    <name evidence="7" type="ORF">H9L16_15010</name>
</gene>
<name>A0A7G9SQ03_9GAMM</name>
<dbReference type="CDD" id="cd00340">
    <property type="entry name" value="GSH_Peroxidase"/>
    <property type="match status" value="1"/>
</dbReference>
<dbReference type="KEGG" id="tcn:H9L16_15010"/>
<dbReference type="GO" id="GO:0004601">
    <property type="term" value="F:peroxidase activity"/>
    <property type="evidence" value="ECO:0007669"/>
    <property type="project" value="UniProtKB-KW"/>
</dbReference>
<proteinExistence type="inferred from homology"/>
<dbReference type="InterPro" id="IPR000889">
    <property type="entry name" value="Glutathione_peroxidase"/>
</dbReference>
<keyword evidence="2 5" id="KW-0575">Peroxidase</keyword>
<dbReference type="PIRSF" id="PIRSF000303">
    <property type="entry name" value="Glutathion_perox"/>
    <property type="match status" value="1"/>
</dbReference>
<evidence type="ECO:0000313" key="7">
    <source>
        <dbReference type="EMBL" id="QNN69928.1"/>
    </source>
</evidence>
<dbReference type="InterPro" id="IPR029759">
    <property type="entry name" value="GPX_AS"/>
</dbReference>
<keyword evidence="8" id="KW-1185">Reference proteome</keyword>
<feature type="domain" description="Thioredoxin" evidence="6">
    <location>
        <begin position="1"/>
        <end position="161"/>
    </location>
</feature>
<evidence type="ECO:0000259" key="6">
    <source>
        <dbReference type="PROSITE" id="PS51352"/>
    </source>
</evidence>
<evidence type="ECO:0000256" key="4">
    <source>
        <dbReference type="PIRSR" id="PIRSR000303-1"/>
    </source>
</evidence>
<dbReference type="PROSITE" id="PS51352">
    <property type="entry name" value="THIOREDOXIN_2"/>
    <property type="match status" value="1"/>
</dbReference>
<dbReference type="PROSITE" id="PS51355">
    <property type="entry name" value="GLUTATHIONE_PEROXID_3"/>
    <property type="match status" value="1"/>
</dbReference>
<feature type="active site" evidence="4">
    <location>
        <position position="37"/>
    </location>
</feature>
<dbReference type="Gene3D" id="3.40.30.10">
    <property type="entry name" value="Glutaredoxin"/>
    <property type="match status" value="1"/>
</dbReference>
<accession>A0A7G9SQ03</accession>
<dbReference type="InterPro" id="IPR013766">
    <property type="entry name" value="Thioredoxin_domain"/>
</dbReference>
<reference evidence="7 8" key="1">
    <citation type="submission" date="2020-08" db="EMBL/GenBank/DDBJ databases">
        <title>Genome sequence of Thermomonas carbonis KCTC 42013T.</title>
        <authorList>
            <person name="Hyun D.-W."/>
            <person name="Bae J.-W."/>
        </authorList>
    </citation>
    <scope>NUCLEOTIDE SEQUENCE [LARGE SCALE GENOMIC DNA]</scope>
    <source>
        <strain evidence="7 8">KCTC 42013</strain>
    </source>
</reference>
<dbReference type="PANTHER" id="PTHR11592:SF78">
    <property type="entry name" value="GLUTATHIONE PEROXIDASE"/>
    <property type="match status" value="1"/>
</dbReference>
<dbReference type="PRINTS" id="PR01011">
    <property type="entry name" value="GLUTPROXDASE"/>
</dbReference>
<dbReference type="FunFam" id="3.40.30.10:FF:000010">
    <property type="entry name" value="Glutathione peroxidase"/>
    <property type="match status" value="1"/>
</dbReference>
<dbReference type="RefSeq" id="WP_187552445.1">
    <property type="nucleotide sequence ID" value="NZ_BMZL01000001.1"/>
</dbReference>
<comment type="similarity">
    <text evidence="1 5">Belongs to the glutathione peroxidase family.</text>
</comment>
<dbReference type="InterPro" id="IPR036249">
    <property type="entry name" value="Thioredoxin-like_sf"/>
</dbReference>
<keyword evidence="3 5" id="KW-0560">Oxidoreductase</keyword>
<dbReference type="SUPFAM" id="SSF52833">
    <property type="entry name" value="Thioredoxin-like"/>
    <property type="match status" value="1"/>
</dbReference>
<dbReference type="AlphaFoldDB" id="A0A7G9SQ03"/>
<dbReference type="Proteomes" id="UP000515804">
    <property type="component" value="Chromosome"/>
</dbReference>
<dbReference type="GO" id="GO:0034599">
    <property type="term" value="P:cellular response to oxidative stress"/>
    <property type="evidence" value="ECO:0007669"/>
    <property type="project" value="TreeGrafter"/>
</dbReference>
<protein>
    <recommendedName>
        <fullName evidence="5">Glutathione peroxidase</fullName>
    </recommendedName>
</protein>
<evidence type="ECO:0000256" key="1">
    <source>
        <dbReference type="ARBA" id="ARBA00006926"/>
    </source>
</evidence>
<dbReference type="PANTHER" id="PTHR11592">
    <property type="entry name" value="GLUTATHIONE PEROXIDASE"/>
    <property type="match status" value="1"/>
</dbReference>
<dbReference type="Pfam" id="PF00255">
    <property type="entry name" value="GSHPx"/>
    <property type="match status" value="1"/>
</dbReference>